<proteinExistence type="predicted"/>
<evidence type="ECO:0000313" key="1">
    <source>
        <dbReference type="EMBL" id="MCO1336267.1"/>
    </source>
</evidence>
<accession>A0A9X2J651</accession>
<evidence type="ECO:0000313" key="2">
    <source>
        <dbReference type="Proteomes" id="UP001139028"/>
    </source>
</evidence>
<dbReference type="RefSeq" id="WP_252471829.1">
    <property type="nucleotide sequence ID" value="NZ_JALBWM010000117.1"/>
</dbReference>
<dbReference type="InterPro" id="IPR019697">
    <property type="entry name" value="Phage_HP1_Orf28"/>
</dbReference>
<dbReference type="Pfam" id="PF10761">
    <property type="entry name" value="DUF2590"/>
    <property type="match status" value="1"/>
</dbReference>
<sequence length="107" mass="11931">MVEPQYQDLLIVGNDIALDAVGVPMGISDRPSIAQDIKHMIRESGLLVELVGERQADKWSLNLSRLENLVESDTRIQPGTAKITRVESETVLVSAKTVEYQHIEFTL</sequence>
<protein>
    <submittedName>
        <fullName evidence="1">DUF2590 family protein</fullName>
    </submittedName>
</protein>
<dbReference type="Proteomes" id="UP001139028">
    <property type="component" value="Unassembled WGS sequence"/>
</dbReference>
<comment type="caution">
    <text evidence="1">The sequence shown here is derived from an EMBL/GenBank/DDBJ whole genome shotgun (WGS) entry which is preliminary data.</text>
</comment>
<reference evidence="1" key="1">
    <citation type="journal article" date="2022" name="Arch. Microbiol.">
        <title>Microbulbifer okhotskensis sp. nov., isolated from a deep bottom sediment of the Okhotsk Sea.</title>
        <authorList>
            <person name="Romanenko L."/>
            <person name="Kurilenko V."/>
            <person name="Otstavnykh N."/>
            <person name="Velansky P."/>
            <person name="Isaeva M."/>
            <person name="Mikhailov V."/>
        </authorList>
    </citation>
    <scope>NUCLEOTIDE SEQUENCE</scope>
    <source>
        <strain evidence="1">OS29</strain>
    </source>
</reference>
<gene>
    <name evidence="1" type="ORF">MO867_18200</name>
</gene>
<keyword evidence="2" id="KW-1185">Reference proteome</keyword>
<organism evidence="1 2">
    <name type="scientific">Microbulbifer okhotskensis</name>
    <dbReference type="NCBI Taxonomy" id="2926617"/>
    <lineage>
        <taxon>Bacteria</taxon>
        <taxon>Pseudomonadati</taxon>
        <taxon>Pseudomonadota</taxon>
        <taxon>Gammaproteobacteria</taxon>
        <taxon>Cellvibrionales</taxon>
        <taxon>Microbulbiferaceae</taxon>
        <taxon>Microbulbifer</taxon>
    </lineage>
</organism>
<dbReference type="EMBL" id="JALBWM010000117">
    <property type="protein sequence ID" value="MCO1336267.1"/>
    <property type="molecule type" value="Genomic_DNA"/>
</dbReference>
<dbReference type="AlphaFoldDB" id="A0A9X2J651"/>
<name>A0A9X2J651_9GAMM</name>